<protein>
    <submittedName>
        <fullName evidence="1">Uncharacterized protein</fullName>
    </submittedName>
</protein>
<dbReference type="AlphaFoldDB" id="A0A8J2XY41"/>
<proteinExistence type="predicted"/>
<gene>
    <name evidence="1" type="ORF">GCM10011511_57670</name>
</gene>
<accession>A0A8J2XY41</accession>
<dbReference type="RefSeq" id="WP_188938301.1">
    <property type="nucleotide sequence ID" value="NZ_BMJC01000009.1"/>
</dbReference>
<organism evidence="1 2">
    <name type="scientific">Puia dinghuensis</name>
    <dbReference type="NCBI Taxonomy" id="1792502"/>
    <lineage>
        <taxon>Bacteria</taxon>
        <taxon>Pseudomonadati</taxon>
        <taxon>Bacteroidota</taxon>
        <taxon>Chitinophagia</taxon>
        <taxon>Chitinophagales</taxon>
        <taxon>Chitinophagaceae</taxon>
        <taxon>Puia</taxon>
    </lineage>
</organism>
<sequence length="292" mass="33690">MEQPIIHNQGVIQHKLRQLGFDNVDDILGTATHLYPAQDSSPNGIRLVDPVTIDGENRSGYVFELKRVGIDKDWQFDHISSYVDIKTDRSQNGFKRISRYWHVGDGPLPHKERMRWQVHRAAKIESVKESFLSASTDTQPTSVDITGLVVPLDEDFETELKRLGYPHSPQMLQTIAYSDNLAFLTLREKPDPVKLRGFDSLDFFFAVVYPDNETPLQIEYINASLTRNLQSDGEPKQVLERDYWLAREHLPTKQQVIRDFLALRTVYRITHTEAPTAKPPIKKTTTHRGYRH</sequence>
<reference evidence="1" key="2">
    <citation type="submission" date="2020-09" db="EMBL/GenBank/DDBJ databases">
        <authorList>
            <person name="Sun Q."/>
            <person name="Zhou Y."/>
        </authorList>
    </citation>
    <scope>NUCLEOTIDE SEQUENCE</scope>
    <source>
        <strain evidence="1">CGMCC 1.15448</strain>
    </source>
</reference>
<dbReference type="EMBL" id="BMJC01000009">
    <property type="protein sequence ID" value="GGB26168.1"/>
    <property type="molecule type" value="Genomic_DNA"/>
</dbReference>
<dbReference type="Proteomes" id="UP000607559">
    <property type="component" value="Unassembled WGS sequence"/>
</dbReference>
<name>A0A8J2XY41_9BACT</name>
<evidence type="ECO:0000313" key="1">
    <source>
        <dbReference type="EMBL" id="GGB26168.1"/>
    </source>
</evidence>
<comment type="caution">
    <text evidence="1">The sequence shown here is derived from an EMBL/GenBank/DDBJ whole genome shotgun (WGS) entry which is preliminary data.</text>
</comment>
<keyword evidence="2" id="KW-1185">Reference proteome</keyword>
<evidence type="ECO:0000313" key="2">
    <source>
        <dbReference type="Proteomes" id="UP000607559"/>
    </source>
</evidence>
<reference evidence="1" key="1">
    <citation type="journal article" date="2014" name="Int. J. Syst. Evol. Microbiol.">
        <title>Complete genome sequence of Corynebacterium casei LMG S-19264T (=DSM 44701T), isolated from a smear-ripened cheese.</title>
        <authorList>
            <consortium name="US DOE Joint Genome Institute (JGI-PGF)"/>
            <person name="Walter F."/>
            <person name="Albersmeier A."/>
            <person name="Kalinowski J."/>
            <person name="Ruckert C."/>
        </authorList>
    </citation>
    <scope>NUCLEOTIDE SEQUENCE</scope>
    <source>
        <strain evidence="1">CGMCC 1.15448</strain>
    </source>
</reference>